<keyword evidence="2" id="KW-1185">Reference proteome</keyword>
<sequence>MPVSSPGGTSLMMVLRVPMRSDWNLVFANEKRGGEFGCGGKANMRVAKANQTHGRKRHLGLNKNSHRLAPRNGRPSRGSMFRVVGSELSRSASLQEVGGEKKKPVAFRSGFRSPNGASVITRMHEGRRRSATL</sequence>
<name>A0A367L695_9HYPO</name>
<organism evidence="1 2">
    <name type="scientific">Ophiocordyceps polyrhachis-furcata BCC 54312</name>
    <dbReference type="NCBI Taxonomy" id="1330021"/>
    <lineage>
        <taxon>Eukaryota</taxon>
        <taxon>Fungi</taxon>
        <taxon>Dikarya</taxon>
        <taxon>Ascomycota</taxon>
        <taxon>Pezizomycotina</taxon>
        <taxon>Sordariomycetes</taxon>
        <taxon>Hypocreomycetidae</taxon>
        <taxon>Hypocreales</taxon>
        <taxon>Ophiocordycipitaceae</taxon>
        <taxon>Ophiocordyceps</taxon>
    </lineage>
</organism>
<comment type="caution">
    <text evidence="1">The sequence shown here is derived from an EMBL/GenBank/DDBJ whole genome shotgun (WGS) entry which is preliminary data.</text>
</comment>
<evidence type="ECO:0000313" key="2">
    <source>
        <dbReference type="Proteomes" id="UP000253664"/>
    </source>
</evidence>
<accession>A0A367L695</accession>
<protein>
    <submittedName>
        <fullName evidence="1">Uncharacterized protein</fullName>
    </submittedName>
</protein>
<dbReference type="AlphaFoldDB" id="A0A367L695"/>
<gene>
    <name evidence="1" type="ORF">L249_8402</name>
</gene>
<dbReference type="Proteomes" id="UP000253664">
    <property type="component" value="Unassembled WGS sequence"/>
</dbReference>
<dbReference type="EMBL" id="LKCN02000013">
    <property type="protein sequence ID" value="RCI09939.1"/>
    <property type="molecule type" value="Genomic_DNA"/>
</dbReference>
<proteinExistence type="predicted"/>
<reference evidence="1 2" key="1">
    <citation type="journal article" date="2015" name="BMC Genomics">
        <title>Insights from the genome of Ophiocordyceps polyrhachis-furcata to pathogenicity and host specificity in insect fungi.</title>
        <authorList>
            <person name="Wichadakul D."/>
            <person name="Kobmoo N."/>
            <person name="Ingsriswang S."/>
            <person name="Tangphatsornruang S."/>
            <person name="Chantasingh D."/>
            <person name="Luangsa-ard J.J."/>
            <person name="Eurwilaichitr L."/>
        </authorList>
    </citation>
    <scope>NUCLEOTIDE SEQUENCE [LARGE SCALE GENOMIC DNA]</scope>
    <source>
        <strain evidence="1 2">BCC 54312</strain>
    </source>
</reference>
<evidence type="ECO:0000313" key="1">
    <source>
        <dbReference type="EMBL" id="RCI09939.1"/>
    </source>
</evidence>